<reference evidence="8" key="1">
    <citation type="journal article" date="2021" name="PeerJ">
        <title>Extensive microbial diversity within the chicken gut microbiome revealed by metagenomics and culture.</title>
        <authorList>
            <person name="Gilroy R."/>
            <person name="Ravi A."/>
            <person name="Getino M."/>
            <person name="Pursley I."/>
            <person name="Horton D.L."/>
            <person name="Alikhan N.F."/>
            <person name="Baker D."/>
            <person name="Gharbi K."/>
            <person name="Hall N."/>
            <person name="Watson M."/>
            <person name="Adriaenssens E.M."/>
            <person name="Foster-Nyarko E."/>
            <person name="Jarju S."/>
            <person name="Secka A."/>
            <person name="Antonio M."/>
            <person name="Oren A."/>
            <person name="Chaudhuri R.R."/>
            <person name="La Ragione R."/>
            <person name="Hildebrand F."/>
            <person name="Pallen M.J."/>
        </authorList>
    </citation>
    <scope>NUCLEOTIDE SEQUENCE</scope>
    <source>
        <strain evidence="8">CHK185-5351</strain>
    </source>
</reference>
<evidence type="ECO:0000256" key="2">
    <source>
        <dbReference type="ARBA" id="ARBA00012758"/>
    </source>
</evidence>
<reference evidence="8" key="2">
    <citation type="submission" date="2021-04" db="EMBL/GenBank/DDBJ databases">
        <authorList>
            <person name="Gilroy R."/>
        </authorList>
    </citation>
    <scope>NUCLEOTIDE SEQUENCE</scope>
    <source>
        <strain evidence="8">CHK185-5351</strain>
    </source>
</reference>
<dbReference type="InterPro" id="IPR013148">
    <property type="entry name" value="Glyco_hydro_32_N"/>
</dbReference>
<dbReference type="InterPro" id="IPR013320">
    <property type="entry name" value="ConA-like_dom_sf"/>
</dbReference>
<dbReference type="InterPro" id="IPR023296">
    <property type="entry name" value="Glyco_hydro_beta-prop_sf"/>
</dbReference>
<gene>
    <name evidence="8" type="ORF">H9705_03405</name>
</gene>
<dbReference type="InterPro" id="IPR001362">
    <property type="entry name" value="Glyco_hydro_32"/>
</dbReference>
<dbReference type="GO" id="GO:0004564">
    <property type="term" value="F:beta-fructofuranosidase activity"/>
    <property type="evidence" value="ECO:0007669"/>
    <property type="project" value="UniProtKB-EC"/>
</dbReference>
<dbReference type="CDD" id="cd08996">
    <property type="entry name" value="GH32_FFase"/>
    <property type="match status" value="1"/>
</dbReference>
<dbReference type="EMBL" id="DWWU01000015">
    <property type="protein sequence ID" value="HJC14866.1"/>
    <property type="molecule type" value="Genomic_DNA"/>
</dbReference>
<evidence type="ECO:0000256" key="4">
    <source>
        <dbReference type="ARBA" id="ARBA00023295"/>
    </source>
</evidence>
<dbReference type="AlphaFoldDB" id="A0A9D2NB60"/>
<dbReference type="InterPro" id="IPR013189">
    <property type="entry name" value="Glyco_hydro_32_C"/>
</dbReference>
<dbReference type="InterPro" id="IPR051214">
    <property type="entry name" value="GH32_Enzymes"/>
</dbReference>
<dbReference type="Gene3D" id="2.60.120.560">
    <property type="entry name" value="Exo-inulinase, domain 1"/>
    <property type="match status" value="1"/>
</dbReference>
<comment type="caution">
    <text evidence="8">The sequence shown here is derived from an EMBL/GenBank/DDBJ whole genome shotgun (WGS) entry which is preliminary data.</text>
</comment>
<keyword evidence="3 5" id="KW-0378">Hydrolase</keyword>
<organism evidence="8 9">
    <name type="scientific">Candidatus Fusicatenibacter intestinigallinarum</name>
    <dbReference type="NCBI Taxonomy" id="2838598"/>
    <lineage>
        <taxon>Bacteria</taxon>
        <taxon>Bacillati</taxon>
        <taxon>Bacillota</taxon>
        <taxon>Clostridia</taxon>
        <taxon>Lachnospirales</taxon>
        <taxon>Lachnospiraceae</taxon>
        <taxon>Fusicatenibacter</taxon>
    </lineage>
</organism>
<evidence type="ECO:0000313" key="9">
    <source>
        <dbReference type="Proteomes" id="UP000823849"/>
    </source>
</evidence>
<evidence type="ECO:0000256" key="1">
    <source>
        <dbReference type="ARBA" id="ARBA00009902"/>
    </source>
</evidence>
<dbReference type="Pfam" id="PF00251">
    <property type="entry name" value="Glyco_hydro_32N"/>
    <property type="match status" value="1"/>
</dbReference>
<dbReference type="PANTHER" id="PTHR43101:SF1">
    <property type="entry name" value="BETA-FRUCTOSIDASE"/>
    <property type="match status" value="1"/>
</dbReference>
<comment type="similarity">
    <text evidence="1 5">Belongs to the glycosyl hydrolase 32 family.</text>
</comment>
<dbReference type="SMART" id="SM00640">
    <property type="entry name" value="Glyco_32"/>
    <property type="match status" value="1"/>
</dbReference>
<dbReference type="GO" id="GO:0005975">
    <property type="term" value="P:carbohydrate metabolic process"/>
    <property type="evidence" value="ECO:0007669"/>
    <property type="project" value="InterPro"/>
</dbReference>
<feature type="domain" description="Glycosyl hydrolase family 32 N-terminal" evidence="6">
    <location>
        <begin position="82"/>
        <end position="393"/>
    </location>
</feature>
<dbReference type="PANTHER" id="PTHR43101">
    <property type="entry name" value="BETA-FRUCTOSIDASE"/>
    <property type="match status" value="1"/>
</dbReference>
<protein>
    <recommendedName>
        <fullName evidence="2">beta-fructofuranosidase</fullName>
        <ecNumber evidence="2">3.2.1.26</ecNumber>
    </recommendedName>
</protein>
<name>A0A9D2NB60_9FIRM</name>
<evidence type="ECO:0000313" key="8">
    <source>
        <dbReference type="EMBL" id="HJC14866.1"/>
    </source>
</evidence>
<dbReference type="Gene3D" id="2.115.10.20">
    <property type="entry name" value="Glycosyl hydrolase domain, family 43"/>
    <property type="match status" value="1"/>
</dbReference>
<dbReference type="Pfam" id="PF08244">
    <property type="entry name" value="Glyco_hydro_32C"/>
    <property type="match status" value="1"/>
</dbReference>
<dbReference type="Proteomes" id="UP000823849">
    <property type="component" value="Unassembled WGS sequence"/>
</dbReference>
<dbReference type="SUPFAM" id="SSF75005">
    <property type="entry name" value="Arabinanase/levansucrase/invertase"/>
    <property type="match status" value="1"/>
</dbReference>
<evidence type="ECO:0000256" key="5">
    <source>
        <dbReference type="RuleBase" id="RU362110"/>
    </source>
</evidence>
<evidence type="ECO:0000256" key="3">
    <source>
        <dbReference type="ARBA" id="ARBA00022801"/>
    </source>
</evidence>
<dbReference type="EC" id="3.2.1.26" evidence="2"/>
<keyword evidence="4 5" id="KW-0326">Glycosidase</keyword>
<evidence type="ECO:0000259" key="6">
    <source>
        <dbReference type="Pfam" id="PF00251"/>
    </source>
</evidence>
<proteinExistence type="inferred from homology"/>
<dbReference type="SUPFAM" id="SSF49899">
    <property type="entry name" value="Concanavalin A-like lectins/glucanases"/>
    <property type="match status" value="1"/>
</dbReference>
<evidence type="ECO:0000259" key="7">
    <source>
        <dbReference type="Pfam" id="PF08244"/>
    </source>
</evidence>
<feature type="domain" description="Glycosyl hydrolase family 32 C-terminal" evidence="7">
    <location>
        <begin position="448"/>
        <end position="538"/>
    </location>
</feature>
<accession>A0A9D2NB60</accession>
<sequence>MAVSWPKASVYLGKYVDHADYRKDTETGCFYGLVRNMMVCAESLTPREAKRLQDTCPVGQVKEEWFLDRDIFRKDRQRPQYHLIAPGKWMNEPHAPLYFEGWYHIFYQANTHSPTWNNIQWGHMISKDMVHWTDMPLALETEKTVAPDGCWSGSALVDRQGRPRIFYTAGNNEKFPNQSVAMATALIEPDKKLRSWLTHSAPVVEQTMGWLGEFRDPFVWLENDTYFMLVGTGDENNGGGNAVLYSSSDLRSWQRHGFLVDYDYDRNQEVGHVWELPVLLPLKDERGETVCSILLFCACQVEGDVVETYGFLGRWDAGCRTFEKFHDRALLLDLGNGAFTGPSGLVTPDGRSVVFSIAQGMRRREDEYHAGWAHNGGLPIELFLRDGELHLRPVREILSLRKKRLLYLEDVSLEQANEYLDRVACSCVYMKIVGDGEQLLVETQDGEKKKTVSYDRSSCRLGVMDQDGRKTGKYRGEEDQVTIGEEPISVEYFLDHSMIEVYLNERKSVTLRNYGNGDGRKIRLEGKTEKIRQLEVWEMESAYRFEERLEGSTEHE</sequence>